<dbReference type="InterPro" id="IPR008265">
    <property type="entry name" value="Lipase_GDSL_AS"/>
</dbReference>
<dbReference type="GO" id="GO:0006629">
    <property type="term" value="P:lipid metabolic process"/>
    <property type="evidence" value="ECO:0007669"/>
    <property type="project" value="InterPro"/>
</dbReference>
<comment type="caution">
    <text evidence="2">The sequence shown here is derived from an EMBL/GenBank/DDBJ whole genome shotgun (WGS) entry which is preliminary data.</text>
</comment>
<protein>
    <submittedName>
        <fullName evidence="2">SGNH/GDSL hydrolase family protein</fullName>
    </submittedName>
</protein>
<dbReference type="InterPro" id="IPR036514">
    <property type="entry name" value="SGNH_hydro_sf"/>
</dbReference>
<evidence type="ECO:0000313" key="2">
    <source>
        <dbReference type="EMBL" id="MBW4563468.1"/>
    </source>
</evidence>
<dbReference type="Gene3D" id="3.40.50.1110">
    <property type="entry name" value="SGNH hydrolase"/>
    <property type="match status" value="1"/>
</dbReference>
<dbReference type="PANTHER" id="PTHR45648:SF22">
    <property type="entry name" value="GDSL LIPASE_ACYLHYDROLASE FAMILY PROTEIN (AFU_ORTHOLOGUE AFUA_4G14700)"/>
    <property type="match status" value="1"/>
</dbReference>
<dbReference type="AlphaFoldDB" id="A0A951Q153"/>
<dbReference type="SUPFAM" id="SSF52266">
    <property type="entry name" value="SGNH hydrolase"/>
    <property type="match status" value="1"/>
</dbReference>
<sequence>MVLLASPTQSYNHLTQINELYVFGDSLSDTGNVFQTTNGVYPPSPPYFQGRYSNGLVWVEYLGSKLGLSKEKNINLAYGGATTVSGIINGVPGTLAQVYTFTKVNQTINPNALYVIWSGANDYLSGAANPTSAIANLSNAVQSLLKAGAKKILVVNLPDLGKLPATSNNSNSSILTSVTNSHNLGLAKSIDLLNQKLVADTKIIQLDVHYLYQEAISQPEKFGLKNVTAACLYNLASCENPDKFLFWDGIHPTTAAHRILAEAALKALSE</sequence>
<dbReference type="InterPro" id="IPR001087">
    <property type="entry name" value="GDSL"/>
</dbReference>
<reference evidence="2" key="1">
    <citation type="submission" date="2021-05" db="EMBL/GenBank/DDBJ databases">
        <authorList>
            <person name="Pietrasiak N."/>
            <person name="Ward R."/>
            <person name="Stajich J.E."/>
            <person name="Kurbessoian T."/>
        </authorList>
    </citation>
    <scope>NUCLEOTIDE SEQUENCE</scope>
    <source>
        <strain evidence="2">JT2-VF2</strain>
    </source>
</reference>
<dbReference type="PANTHER" id="PTHR45648">
    <property type="entry name" value="GDSL LIPASE/ACYLHYDROLASE FAMILY PROTEIN (AFU_ORTHOLOGUE AFUA_4G14700)"/>
    <property type="match status" value="1"/>
</dbReference>
<dbReference type="Proteomes" id="UP000715781">
    <property type="component" value="Unassembled WGS sequence"/>
</dbReference>
<reference evidence="2" key="2">
    <citation type="journal article" date="2022" name="Microbiol. Resour. Announc.">
        <title>Metagenome Sequencing to Explore Phylogenomics of Terrestrial Cyanobacteria.</title>
        <authorList>
            <person name="Ward R.D."/>
            <person name="Stajich J.E."/>
            <person name="Johansen J.R."/>
            <person name="Huntemann M."/>
            <person name="Clum A."/>
            <person name="Foster B."/>
            <person name="Foster B."/>
            <person name="Roux S."/>
            <person name="Palaniappan K."/>
            <person name="Varghese N."/>
            <person name="Mukherjee S."/>
            <person name="Reddy T.B.K."/>
            <person name="Daum C."/>
            <person name="Copeland A."/>
            <person name="Chen I.A."/>
            <person name="Ivanova N.N."/>
            <person name="Kyrpides N.C."/>
            <person name="Shapiro N."/>
            <person name="Eloe-Fadrosh E.A."/>
            <person name="Pietrasiak N."/>
        </authorList>
    </citation>
    <scope>NUCLEOTIDE SEQUENCE</scope>
    <source>
        <strain evidence="2">JT2-VF2</strain>
    </source>
</reference>
<evidence type="ECO:0000313" key="3">
    <source>
        <dbReference type="Proteomes" id="UP000715781"/>
    </source>
</evidence>
<dbReference type="CDD" id="cd01846">
    <property type="entry name" value="fatty_acyltransferase_like"/>
    <property type="match status" value="1"/>
</dbReference>
<dbReference type="EMBL" id="JAHHHN010000013">
    <property type="protein sequence ID" value="MBW4563468.1"/>
    <property type="molecule type" value="Genomic_DNA"/>
</dbReference>
<dbReference type="GO" id="GO:0016298">
    <property type="term" value="F:lipase activity"/>
    <property type="evidence" value="ECO:0007669"/>
    <property type="project" value="InterPro"/>
</dbReference>
<accession>A0A951Q153</accession>
<evidence type="ECO:0000256" key="1">
    <source>
        <dbReference type="ARBA" id="ARBA00022801"/>
    </source>
</evidence>
<proteinExistence type="predicted"/>
<gene>
    <name evidence="2" type="ORF">KME32_20450</name>
</gene>
<dbReference type="Pfam" id="PF00657">
    <property type="entry name" value="Lipase_GDSL"/>
    <property type="match status" value="1"/>
</dbReference>
<dbReference type="PROSITE" id="PS01098">
    <property type="entry name" value="LIPASE_GDSL_SER"/>
    <property type="match status" value="1"/>
</dbReference>
<keyword evidence="1 2" id="KW-0378">Hydrolase</keyword>
<organism evidence="2 3">
    <name type="scientific">Mojavia pulchra JT2-VF2</name>
    <dbReference type="NCBI Taxonomy" id="287848"/>
    <lineage>
        <taxon>Bacteria</taxon>
        <taxon>Bacillati</taxon>
        <taxon>Cyanobacteriota</taxon>
        <taxon>Cyanophyceae</taxon>
        <taxon>Nostocales</taxon>
        <taxon>Nostocaceae</taxon>
    </lineage>
</organism>
<name>A0A951Q153_9NOST</name>
<dbReference type="InterPro" id="IPR051058">
    <property type="entry name" value="GDSL_Est/Lipase"/>
</dbReference>